<protein>
    <submittedName>
        <fullName evidence="2">Uncharacterized protein</fullName>
    </submittedName>
</protein>
<feature type="region of interest" description="Disordered" evidence="1">
    <location>
        <begin position="86"/>
        <end position="111"/>
    </location>
</feature>
<reference evidence="3" key="1">
    <citation type="journal article" date="2013" name="Nat. Genet.">
        <title>The draft genomes of soft-shell turtle and green sea turtle yield insights into the development and evolution of the turtle-specific body plan.</title>
        <authorList>
            <person name="Wang Z."/>
            <person name="Pascual-Anaya J."/>
            <person name="Zadissa A."/>
            <person name="Li W."/>
            <person name="Niimura Y."/>
            <person name="Huang Z."/>
            <person name="Li C."/>
            <person name="White S."/>
            <person name="Xiong Z."/>
            <person name="Fang D."/>
            <person name="Wang B."/>
            <person name="Ming Y."/>
            <person name="Chen Y."/>
            <person name="Zheng Y."/>
            <person name="Kuraku S."/>
            <person name="Pignatelli M."/>
            <person name="Herrero J."/>
            <person name="Beal K."/>
            <person name="Nozawa M."/>
            <person name="Li Q."/>
            <person name="Wang J."/>
            <person name="Zhang H."/>
            <person name="Yu L."/>
            <person name="Shigenobu S."/>
            <person name="Wang J."/>
            <person name="Liu J."/>
            <person name="Flicek P."/>
            <person name="Searle S."/>
            <person name="Wang J."/>
            <person name="Kuratani S."/>
            <person name="Yin Y."/>
            <person name="Aken B."/>
            <person name="Zhang G."/>
            <person name="Irie N."/>
        </authorList>
    </citation>
    <scope>NUCLEOTIDE SEQUENCE [LARGE SCALE GENOMIC DNA]</scope>
</reference>
<accession>M7B8Z6</accession>
<proteinExistence type="predicted"/>
<evidence type="ECO:0000313" key="2">
    <source>
        <dbReference type="EMBL" id="EMP34421.1"/>
    </source>
</evidence>
<evidence type="ECO:0000256" key="1">
    <source>
        <dbReference type="SAM" id="MobiDB-lite"/>
    </source>
</evidence>
<sequence length="187" mass="20855">MPKWRLLGPDLQECQVLKTATEDNKRCALNIQVTTAGYHSKRSSSWTTVELLHLLRIWGEEAVQSQLRLSCRNFDTYGQISQGLGKKGHAAVQNEDKGAEAGLEAAERGPNPEDEVIDEEVELDNNVELPVGQAAKTCSPPQEVSSQSQQLFCGEQEVGREMPGIMQNKTVSYNHWNIFLNEIETSE</sequence>
<organism evidence="2 3">
    <name type="scientific">Chelonia mydas</name>
    <name type="common">Green sea-turtle</name>
    <name type="synonym">Chelonia agassizi</name>
    <dbReference type="NCBI Taxonomy" id="8469"/>
    <lineage>
        <taxon>Eukaryota</taxon>
        <taxon>Metazoa</taxon>
        <taxon>Chordata</taxon>
        <taxon>Craniata</taxon>
        <taxon>Vertebrata</taxon>
        <taxon>Euteleostomi</taxon>
        <taxon>Archelosauria</taxon>
        <taxon>Testudinata</taxon>
        <taxon>Testudines</taxon>
        <taxon>Cryptodira</taxon>
        <taxon>Durocryptodira</taxon>
        <taxon>Americhelydia</taxon>
        <taxon>Chelonioidea</taxon>
        <taxon>Cheloniidae</taxon>
        <taxon>Chelonia</taxon>
    </lineage>
</organism>
<gene>
    <name evidence="2" type="ORF">UY3_08420</name>
</gene>
<feature type="compositionally biased region" description="Basic and acidic residues" evidence="1">
    <location>
        <begin position="94"/>
        <end position="111"/>
    </location>
</feature>
<evidence type="ECO:0000313" key="3">
    <source>
        <dbReference type="Proteomes" id="UP000031443"/>
    </source>
</evidence>
<dbReference type="EMBL" id="KB532245">
    <property type="protein sequence ID" value="EMP34421.1"/>
    <property type="molecule type" value="Genomic_DNA"/>
</dbReference>
<keyword evidence="3" id="KW-1185">Reference proteome</keyword>
<name>M7B8Z6_CHEMY</name>
<dbReference type="AlphaFoldDB" id="M7B8Z6"/>
<dbReference type="Proteomes" id="UP000031443">
    <property type="component" value="Unassembled WGS sequence"/>
</dbReference>